<proteinExistence type="predicted"/>
<accession>A0AAV6VR22</accession>
<reference evidence="1 2" key="1">
    <citation type="journal article" date="2022" name="Nat. Ecol. Evol.">
        <title>A masculinizing supergene underlies an exaggerated male reproductive morph in a spider.</title>
        <authorList>
            <person name="Hendrickx F."/>
            <person name="De Corte Z."/>
            <person name="Sonet G."/>
            <person name="Van Belleghem S.M."/>
            <person name="Kostlbacher S."/>
            <person name="Vangestel C."/>
        </authorList>
    </citation>
    <scope>NUCLEOTIDE SEQUENCE [LARGE SCALE GENOMIC DNA]</scope>
    <source>
        <strain evidence="1">W744_W776</strain>
    </source>
</reference>
<dbReference type="AlphaFoldDB" id="A0AAV6VR22"/>
<sequence length="94" mass="10581">MSASLPVFRLLNTRIPPFLMSHGADGENMAVGQKVTHWEFSSMEPNSSCKYAKSVGSRFPGDGDCRKSLRRDSWTSYANEHPCPTLFHNKTMMI</sequence>
<comment type="caution">
    <text evidence="1">The sequence shown here is derived from an EMBL/GenBank/DDBJ whole genome shotgun (WGS) entry which is preliminary data.</text>
</comment>
<protein>
    <submittedName>
        <fullName evidence="1">Uncharacterized protein</fullName>
    </submittedName>
</protein>
<keyword evidence="2" id="KW-1185">Reference proteome</keyword>
<dbReference type="Proteomes" id="UP000827092">
    <property type="component" value="Unassembled WGS sequence"/>
</dbReference>
<evidence type="ECO:0000313" key="2">
    <source>
        <dbReference type="Proteomes" id="UP000827092"/>
    </source>
</evidence>
<evidence type="ECO:0000313" key="1">
    <source>
        <dbReference type="EMBL" id="KAG8198605.1"/>
    </source>
</evidence>
<organism evidence="1 2">
    <name type="scientific">Oedothorax gibbosus</name>
    <dbReference type="NCBI Taxonomy" id="931172"/>
    <lineage>
        <taxon>Eukaryota</taxon>
        <taxon>Metazoa</taxon>
        <taxon>Ecdysozoa</taxon>
        <taxon>Arthropoda</taxon>
        <taxon>Chelicerata</taxon>
        <taxon>Arachnida</taxon>
        <taxon>Araneae</taxon>
        <taxon>Araneomorphae</taxon>
        <taxon>Entelegynae</taxon>
        <taxon>Araneoidea</taxon>
        <taxon>Linyphiidae</taxon>
        <taxon>Erigoninae</taxon>
        <taxon>Oedothorax</taxon>
    </lineage>
</organism>
<name>A0AAV6VR22_9ARAC</name>
<dbReference type="EMBL" id="JAFNEN010000038">
    <property type="protein sequence ID" value="KAG8198605.1"/>
    <property type="molecule type" value="Genomic_DNA"/>
</dbReference>
<gene>
    <name evidence="1" type="ORF">JTE90_026502</name>
</gene>